<gene>
    <name evidence="2" type="ORF">GCL60_05565</name>
</gene>
<dbReference type="CDD" id="cd02440">
    <property type="entry name" value="AdoMet_MTases"/>
    <property type="match status" value="1"/>
</dbReference>
<sequence length="356" mass="40578">MNDLKNESMNWLIHVNKDFFTLWKSRMESFGGKDFKSLGNNFHTFSIMETLTREKIKESLFSRYCFPIQYMWPTKLNQKGFIEKCAQGIASKFENKKFSNVVVFPLDRKDQKLASNLRGRILQVVKEKMSLATSQKLLVEWTKHPVMQPPNTQTLIVAISEKCVWAGMSSPIDSGCFFAGGRRYVGISNDNIASRAASKFVEGTEALLLNGINVNNSKKWLELGAAPGGITHEIASRNCEVWAIDKAELDKNLLKNPLVHFFQIDARDFNQKLNFDSIFCDLNGPADISAEICSDKTSLLKKEGIIIHTLKVHSVTDFEDDFQKVKSIFKQKGCELLFTKHLYNNKQEVTLFLKKI</sequence>
<dbReference type="SUPFAM" id="SSF53335">
    <property type="entry name" value="S-adenosyl-L-methionine-dependent methyltransferases"/>
    <property type="match status" value="1"/>
</dbReference>
<reference evidence="2 3" key="1">
    <citation type="submission" date="2019-10" db="EMBL/GenBank/DDBJ databases">
        <title>New species of Slilvanegrellaceae.</title>
        <authorList>
            <person name="Pitt A."/>
            <person name="Hahn M.W."/>
        </authorList>
    </citation>
    <scope>NUCLEOTIDE SEQUENCE [LARGE SCALE GENOMIC DNA]</scope>
    <source>
        <strain evidence="2 3">SP-Ram-0.45-NSY-1</strain>
    </source>
</reference>
<dbReference type="Pfam" id="PF01728">
    <property type="entry name" value="FtsJ"/>
    <property type="match status" value="1"/>
</dbReference>
<dbReference type="GO" id="GO:0008168">
    <property type="term" value="F:methyltransferase activity"/>
    <property type="evidence" value="ECO:0007669"/>
    <property type="project" value="InterPro"/>
</dbReference>
<dbReference type="InterPro" id="IPR029063">
    <property type="entry name" value="SAM-dependent_MTases_sf"/>
</dbReference>
<dbReference type="EMBL" id="WFLM01000002">
    <property type="protein sequence ID" value="KAB8039730.1"/>
    <property type="molecule type" value="Genomic_DNA"/>
</dbReference>
<dbReference type="PANTHER" id="PTHR37524">
    <property type="entry name" value="RIBOSOMAL RNA LARGE SUBUNIT METHYLTRANSFERASE M"/>
    <property type="match status" value="1"/>
</dbReference>
<feature type="domain" description="Ribosomal RNA methyltransferase FtsJ" evidence="1">
    <location>
        <begin position="194"/>
        <end position="283"/>
    </location>
</feature>
<dbReference type="OrthoDB" id="5290963at2"/>
<accession>A0A6N6VTS7</accession>
<keyword evidence="3" id="KW-1185">Reference proteome</keyword>
<dbReference type="GO" id="GO:0032259">
    <property type="term" value="P:methylation"/>
    <property type="evidence" value="ECO:0007669"/>
    <property type="project" value="InterPro"/>
</dbReference>
<comment type="caution">
    <text evidence="2">The sequence shown here is derived from an EMBL/GenBank/DDBJ whole genome shotgun (WGS) entry which is preliminary data.</text>
</comment>
<organism evidence="2 3">
    <name type="scientific">Silvanigrella paludirubra</name>
    <dbReference type="NCBI Taxonomy" id="2499159"/>
    <lineage>
        <taxon>Bacteria</taxon>
        <taxon>Pseudomonadati</taxon>
        <taxon>Bdellovibrionota</taxon>
        <taxon>Oligoflexia</taxon>
        <taxon>Silvanigrellales</taxon>
        <taxon>Silvanigrellaceae</taxon>
        <taxon>Silvanigrella</taxon>
    </lineage>
</organism>
<dbReference type="RefSeq" id="WP_153419169.1">
    <property type="nucleotide sequence ID" value="NZ_WFLM01000002.1"/>
</dbReference>
<dbReference type="AlphaFoldDB" id="A0A6N6VTS7"/>
<evidence type="ECO:0000313" key="3">
    <source>
        <dbReference type="Proteomes" id="UP000437748"/>
    </source>
</evidence>
<name>A0A6N6VTS7_9BACT</name>
<dbReference type="PANTHER" id="PTHR37524:SF2">
    <property type="entry name" value="RIBOSOMAL RNA METHYLTRANSFERASE FTSJ DOMAIN-CONTAINING PROTEIN"/>
    <property type="match status" value="1"/>
</dbReference>
<evidence type="ECO:0000259" key="1">
    <source>
        <dbReference type="Pfam" id="PF01728"/>
    </source>
</evidence>
<protein>
    <recommendedName>
        <fullName evidence="1">Ribosomal RNA methyltransferase FtsJ domain-containing protein</fullName>
    </recommendedName>
</protein>
<dbReference type="InterPro" id="IPR002877">
    <property type="entry name" value="RNA_MeTrfase_FtsJ_dom"/>
</dbReference>
<dbReference type="Proteomes" id="UP000437748">
    <property type="component" value="Unassembled WGS sequence"/>
</dbReference>
<dbReference type="Gene3D" id="3.40.50.150">
    <property type="entry name" value="Vaccinia Virus protein VP39"/>
    <property type="match status" value="1"/>
</dbReference>
<evidence type="ECO:0000313" key="2">
    <source>
        <dbReference type="EMBL" id="KAB8039730.1"/>
    </source>
</evidence>
<proteinExistence type="predicted"/>